<dbReference type="SUPFAM" id="SSF55729">
    <property type="entry name" value="Acyl-CoA N-acyltransferases (Nat)"/>
    <property type="match status" value="1"/>
</dbReference>
<accession>A0A240E212</accession>
<dbReference type="InterPro" id="IPR016181">
    <property type="entry name" value="Acyl_CoA_acyltransferase"/>
</dbReference>
<keyword evidence="2" id="KW-0808">Transferase</keyword>
<dbReference type="Gene3D" id="3.40.630.30">
    <property type="match status" value="1"/>
</dbReference>
<evidence type="ECO:0000259" key="1">
    <source>
        <dbReference type="PROSITE" id="PS51186"/>
    </source>
</evidence>
<name>A0A240E212_9BURK</name>
<dbReference type="AlphaFoldDB" id="A0A240E212"/>
<dbReference type="InterPro" id="IPR000182">
    <property type="entry name" value="GNAT_dom"/>
</dbReference>
<dbReference type="PROSITE" id="PS51186">
    <property type="entry name" value="GNAT"/>
    <property type="match status" value="1"/>
</dbReference>
<reference evidence="3" key="1">
    <citation type="submission" date="2017-08" db="EMBL/GenBank/DDBJ databases">
        <authorList>
            <person name="Varghese N."/>
            <person name="Submissions S."/>
        </authorList>
    </citation>
    <scope>NUCLEOTIDE SEQUENCE [LARGE SCALE GENOMIC DNA]</scope>
    <source>
        <strain evidence="3">AP-Melu-1000-B4</strain>
    </source>
</reference>
<dbReference type="PANTHER" id="PTHR13355">
    <property type="entry name" value="GLUCOSAMINE 6-PHOSPHATE N-ACETYLTRANSFERASE"/>
    <property type="match status" value="1"/>
</dbReference>
<gene>
    <name evidence="2" type="ORF">SAMN06295945_1846</name>
</gene>
<proteinExistence type="predicted"/>
<evidence type="ECO:0000313" key="3">
    <source>
        <dbReference type="Proteomes" id="UP000218069"/>
    </source>
</evidence>
<protein>
    <submittedName>
        <fullName evidence="2">Predicted N-acyltransferase, GNAT family</fullName>
    </submittedName>
</protein>
<dbReference type="GO" id="GO:0008080">
    <property type="term" value="F:N-acetyltransferase activity"/>
    <property type="evidence" value="ECO:0007669"/>
    <property type="project" value="TreeGrafter"/>
</dbReference>
<dbReference type="EMBL" id="OANS01000005">
    <property type="protein sequence ID" value="SNX29469.1"/>
    <property type="molecule type" value="Genomic_DNA"/>
</dbReference>
<evidence type="ECO:0000313" key="2">
    <source>
        <dbReference type="EMBL" id="SNX29469.1"/>
    </source>
</evidence>
<organism evidence="2 3">
    <name type="scientific">Polynucleobacter meluiroseus</name>
    <dbReference type="NCBI Taxonomy" id="1938814"/>
    <lineage>
        <taxon>Bacteria</taxon>
        <taxon>Pseudomonadati</taxon>
        <taxon>Pseudomonadota</taxon>
        <taxon>Betaproteobacteria</taxon>
        <taxon>Burkholderiales</taxon>
        <taxon>Burkholderiaceae</taxon>
        <taxon>Polynucleobacter</taxon>
    </lineage>
</organism>
<dbReference type="InterPro" id="IPR039143">
    <property type="entry name" value="GNPNAT1-like"/>
</dbReference>
<keyword evidence="3" id="KW-1185">Reference proteome</keyword>
<sequence>MTKKCQYITKAFFMQKNSIISLQDWQDAEQHAYPVREAVFILEQGVPEFMEIDEFDALAKHALIFVGHQCIATGRLLIQSDWRGQIGRMAVMPSFRQKGFGRQLLNALLDFGQTQGLSEFILHAQISALPFYEKAGFIPNGPIYQEAGIPHRNMTLTIATK</sequence>
<keyword evidence="2" id="KW-0012">Acyltransferase</keyword>
<dbReference type="CDD" id="cd04301">
    <property type="entry name" value="NAT_SF"/>
    <property type="match status" value="1"/>
</dbReference>
<feature type="domain" description="N-acetyltransferase" evidence="1">
    <location>
        <begin position="20"/>
        <end position="159"/>
    </location>
</feature>
<dbReference type="Proteomes" id="UP000218069">
    <property type="component" value="Unassembled WGS sequence"/>
</dbReference>
<dbReference type="Pfam" id="PF13673">
    <property type="entry name" value="Acetyltransf_10"/>
    <property type="match status" value="1"/>
</dbReference>